<accession>A0A0A3HQP4</accession>
<evidence type="ECO:0000313" key="2">
    <source>
        <dbReference type="EMBL" id="KGR74714.1"/>
    </source>
</evidence>
<dbReference type="InterPro" id="IPR036165">
    <property type="entry name" value="YefM-like_sf"/>
</dbReference>
<name>A0A0A3HQP4_9BACL</name>
<proteinExistence type="inferred from homology"/>
<evidence type="ECO:0000256" key="1">
    <source>
        <dbReference type="ARBA" id="ARBA00009981"/>
    </source>
</evidence>
<dbReference type="RefSeq" id="WP_036202230.1">
    <property type="nucleotide sequence ID" value="NZ_AVCY01000002.1"/>
</dbReference>
<evidence type="ECO:0008006" key="4">
    <source>
        <dbReference type="Google" id="ProtNLM"/>
    </source>
</evidence>
<organism evidence="2 3">
    <name type="scientific">Ureibacillus sinduriensis BLB-1 = JCM 15800</name>
    <dbReference type="NCBI Taxonomy" id="1384057"/>
    <lineage>
        <taxon>Bacteria</taxon>
        <taxon>Bacillati</taxon>
        <taxon>Bacillota</taxon>
        <taxon>Bacilli</taxon>
        <taxon>Bacillales</taxon>
        <taxon>Caryophanaceae</taxon>
        <taxon>Ureibacillus</taxon>
    </lineage>
</organism>
<evidence type="ECO:0000313" key="3">
    <source>
        <dbReference type="Proteomes" id="UP000030408"/>
    </source>
</evidence>
<gene>
    <name evidence="2" type="ORF">CD33_16685</name>
</gene>
<comment type="caution">
    <text evidence="2">The sequence shown here is derived from an EMBL/GenBank/DDBJ whole genome shotgun (WGS) entry which is preliminary data.</text>
</comment>
<protein>
    <recommendedName>
        <fullName evidence="4">Antitoxin</fullName>
    </recommendedName>
</protein>
<comment type="similarity">
    <text evidence="1">Belongs to the phD/YefM antitoxin family.</text>
</comment>
<dbReference type="AlphaFoldDB" id="A0A0A3HQP4"/>
<dbReference type="SUPFAM" id="SSF143120">
    <property type="entry name" value="YefM-like"/>
    <property type="match status" value="1"/>
</dbReference>
<dbReference type="EMBL" id="JPVO01000054">
    <property type="protein sequence ID" value="KGR74714.1"/>
    <property type="molecule type" value="Genomic_DNA"/>
</dbReference>
<dbReference type="Proteomes" id="UP000030408">
    <property type="component" value="Unassembled WGS sequence"/>
</dbReference>
<sequence length="118" mass="13642">MREGVNRHTFDIEQLVAASEAARNFSSLRKKAKLAPRLILENNKPDSVIISIEDYQQFQKVITALEDEVFELKSILRIQKAEKEGVKTQRFDEFATEKDRAIAQAAKDWDISDEELFE</sequence>
<reference evidence="2 3" key="1">
    <citation type="submission" date="2014-02" db="EMBL/GenBank/DDBJ databases">
        <title>Draft genome sequence of Lysinibacillus sinduriensis JCM 15800.</title>
        <authorList>
            <person name="Zhang F."/>
            <person name="Wang G."/>
            <person name="Zhang L."/>
        </authorList>
    </citation>
    <scope>NUCLEOTIDE SEQUENCE [LARGE SCALE GENOMIC DNA]</scope>
    <source>
        <strain evidence="2 3">JCM 15800</strain>
    </source>
</reference>
<keyword evidence="3" id="KW-1185">Reference proteome</keyword>